<evidence type="ECO:0000256" key="2">
    <source>
        <dbReference type="ARBA" id="ARBA00060902"/>
    </source>
</evidence>
<dbReference type="GO" id="GO:0007623">
    <property type="term" value="P:circadian rhythm"/>
    <property type="evidence" value="ECO:0007669"/>
    <property type="project" value="UniProtKB-ARBA"/>
</dbReference>
<reference evidence="4" key="1">
    <citation type="submission" date="2023-07" db="EMBL/GenBank/DDBJ databases">
        <title>Chromosome-level genome assembly of Artemia franciscana.</title>
        <authorList>
            <person name="Jo E."/>
        </authorList>
    </citation>
    <scope>NUCLEOTIDE SEQUENCE</scope>
    <source>
        <tissue evidence="4">Whole body</tissue>
    </source>
</reference>
<dbReference type="PANTHER" id="PTHR11008">
    <property type="entry name" value="PROTEIN TAKEOUT-LIKE PROTEIN"/>
    <property type="match status" value="1"/>
</dbReference>
<name>A0AA88H9K5_ARTSF</name>
<keyword evidence="1 3" id="KW-0732">Signal</keyword>
<dbReference type="InterPro" id="IPR038606">
    <property type="entry name" value="To_sf"/>
</dbReference>
<organism evidence="4 5">
    <name type="scientific">Artemia franciscana</name>
    <name type="common">Brine shrimp</name>
    <name type="synonym">Artemia sanfranciscana</name>
    <dbReference type="NCBI Taxonomy" id="6661"/>
    <lineage>
        <taxon>Eukaryota</taxon>
        <taxon>Metazoa</taxon>
        <taxon>Ecdysozoa</taxon>
        <taxon>Arthropoda</taxon>
        <taxon>Crustacea</taxon>
        <taxon>Branchiopoda</taxon>
        <taxon>Anostraca</taxon>
        <taxon>Artemiidae</taxon>
        <taxon>Artemia</taxon>
    </lineage>
</organism>
<evidence type="ECO:0000313" key="4">
    <source>
        <dbReference type="EMBL" id="KAK2704778.1"/>
    </source>
</evidence>
<dbReference type="InterPro" id="IPR010562">
    <property type="entry name" value="Haemolymph_juvenile_hormone-bd"/>
</dbReference>
<sequence>MFSVRWCLLFLGTIGFSFAARFADQVRKCNLDNRASLNACFTRQMEDLRPFMTTGIPELNVPVLDPMVIPVINFRQPTGPVSINAKFNQVQVKGMAKFTDAQVRVDPDRMRMDVFLRIPELRSTGNYEINGNVFVLPVSGTGSSWSILNGVTATGGSDLEIVGRRPNEFLRAKNTQINFKIDKTRIRLNNLFNGDQILGDTVNNFLNDNSEDVLDEVRPEISKILNDFVQKVLNDGLSSLPVDKFLTSSRRRA</sequence>
<dbReference type="EMBL" id="JAVRJZ010000021">
    <property type="protein sequence ID" value="KAK2704778.1"/>
    <property type="molecule type" value="Genomic_DNA"/>
</dbReference>
<protein>
    <recommendedName>
        <fullName evidence="6">Hemolymph juvenile hormone binding protein</fullName>
    </recommendedName>
</protein>
<evidence type="ECO:0000313" key="5">
    <source>
        <dbReference type="Proteomes" id="UP001187531"/>
    </source>
</evidence>
<gene>
    <name evidence="4" type="ORF">QYM36_016986</name>
</gene>
<accession>A0AA88H9K5</accession>
<dbReference type="Proteomes" id="UP001187531">
    <property type="component" value="Unassembled WGS sequence"/>
</dbReference>
<comment type="similarity">
    <text evidence="2">Belongs to the TO family.</text>
</comment>
<dbReference type="Pfam" id="PF06585">
    <property type="entry name" value="JHBP"/>
    <property type="match status" value="1"/>
</dbReference>
<dbReference type="SMART" id="SM00700">
    <property type="entry name" value="JHBP"/>
    <property type="match status" value="1"/>
</dbReference>
<keyword evidence="5" id="KW-1185">Reference proteome</keyword>
<dbReference type="PANTHER" id="PTHR11008:SF41">
    <property type="entry name" value="RE70318P"/>
    <property type="match status" value="1"/>
</dbReference>
<feature type="signal peptide" evidence="3">
    <location>
        <begin position="1"/>
        <end position="19"/>
    </location>
</feature>
<dbReference type="Gene3D" id="3.15.10.30">
    <property type="entry name" value="Haemolymph juvenile hormone binding protein"/>
    <property type="match status" value="1"/>
</dbReference>
<dbReference type="FunFam" id="3.15.10.30:FF:000001">
    <property type="entry name" value="Takeout-like protein 1"/>
    <property type="match status" value="1"/>
</dbReference>
<evidence type="ECO:0000256" key="3">
    <source>
        <dbReference type="SAM" id="SignalP"/>
    </source>
</evidence>
<evidence type="ECO:0000256" key="1">
    <source>
        <dbReference type="ARBA" id="ARBA00022729"/>
    </source>
</evidence>
<proteinExistence type="inferred from homology"/>
<feature type="chain" id="PRO_5041735876" description="Hemolymph juvenile hormone binding protein" evidence="3">
    <location>
        <begin position="20"/>
        <end position="253"/>
    </location>
</feature>
<dbReference type="AlphaFoldDB" id="A0AA88H9K5"/>
<evidence type="ECO:0008006" key="6">
    <source>
        <dbReference type="Google" id="ProtNLM"/>
    </source>
</evidence>
<comment type="caution">
    <text evidence="4">The sequence shown here is derived from an EMBL/GenBank/DDBJ whole genome shotgun (WGS) entry which is preliminary data.</text>
</comment>